<keyword evidence="1" id="KW-0812">Transmembrane</keyword>
<dbReference type="RefSeq" id="WP_075806422.1">
    <property type="nucleotide sequence ID" value="NZ_MKZO01000073.1"/>
</dbReference>
<dbReference type="AlphaFoldDB" id="A0A1Q9QVZ7"/>
<sequence>MDLVLGLTVKVAFFLLKWSWSFLRLIALFLILLVGACCVRTIVEVVKAPESVRYFPDPYVCGQISGYVLRFSNKYVPYWAEYEGKSSWEPGFTKNKKGCGANLTELTLIASWPDMKPDVSAYFATSFKYDYEGLSISIQPSSRVVKDMQGLMDFRLRHLSLGQRRAIEYVESMDLYHVRGFGPLGQERVSDFYWNKKDGQVMYMISCRWLPIQKRSDSCEVEFFYPGLDAFVKIDFQVEKIARWQEVVRASVGFLNEGLIGSE</sequence>
<reference evidence="2 3" key="1">
    <citation type="submission" date="2016-10" db="EMBL/GenBank/DDBJ databases">
        <title>Genome Sequence of Pseudomonas putida GM4FR.</title>
        <authorList>
            <person name="Poehlein A."/>
            <person name="Wemheuer F."/>
            <person name="Hollensteiner J."/>
            <person name="Wemheuer B."/>
        </authorList>
    </citation>
    <scope>NUCLEOTIDE SEQUENCE [LARGE SCALE GENOMIC DNA]</scope>
    <source>
        <strain evidence="2 3">GM4FR</strain>
    </source>
</reference>
<dbReference type="EMBL" id="MKZO01000073">
    <property type="protein sequence ID" value="OLS59334.1"/>
    <property type="molecule type" value="Genomic_DNA"/>
</dbReference>
<evidence type="ECO:0000256" key="1">
    <source>
        <dbReference type="SAM" id="Phobius"/>
    </source>
</evidence>
<gene>
    <name evidence="2" type="ORF">PSEMO_58440</name>
</gene>
<accession>A0A1Q9QVZ7</accession>
<evidence type="ECO:0000313" key="3">
    <source>
        <dbReference type="Proteomes" id="UP000186736"/>
    </source>
</evidence>
<organism evidence="2 3">
    <name type="scientific">Pseudomonas putida</name>
    <name type="common">Arthrobacter siderocapsulatus</name>
    <dbReference type="NCBI Taxonomy" id="303"/>
    <lineage>
        <taxon>Bacteria</taxon>
        <taxon>Pseudomonadati</taxon>
        <taxon>Pseudomonadota</taxon>
        <taxon>Gammaproteobacteria</taxon>
        <taxon>Pseudomonadales</taxon>
        <taxon>Pseudomonadaceae</taxon>
        <taxon>Pseudomonas</taxon>
    </lineage>
</organism>
<dbReference type="OrthoDB" id="6880860at2"/>
<proteinExistence type="predicted"/>
<dbReference type="Proteomes" id="UP000186736">
    <property type="component" value="Unassembled WGS sequence"/>
</dbReference>
<protein>
    <submittedName>
        <fullName evidence="2">Uncharacterized protein</fullName>
    </submittedName>
</protein>
<keyword evidence="1" id="KW-0472">Membrane</keyword>
<keyword evidence="1" id="KW-1133">Transmembrane helix</keyword>
<feature type="transmembrane region" description="Helical" evidence="1">
    <location>
        <begin position="20"/>
        <end position="43"/>
    </location>
</feature>
<evidence type="ECO:0000313" key="2">
    <source>
        <dbReference type="EMBL" id="OLS59334.1"/>
    </source>
</evidence>
<name>A0A1Q9QVZ7_PSEPU</name>
<comment type="caution">
    <text evidence="2">The sequence shown here is derived from an EMBL/GenBank/DDBJ whole genome shotgun (WGS) entry which is preliminary data.</text>
</comment>